<reference evidence="4" key="1">
    <citation type="submission" date="2025-08" db="UniProtKB">
        <authorList>
            <consortium name="RefSeq"/>
        </authorList>
    </citation>
    <scope>IDENTIFICATION</scope>
    <source>
        <tissue evidence="4">Entire body</tissue>
    </source>
</reference>
<dbReference type="InterPro" id="IPR053793">
    <property type="entry name" value="PB1-like"/>
</dbReference>
<feature type="compositionally biased region" description="Basic and acidic residues" evidence="1">
    <location>
        <begin position="173"/>
        <end position="188"/>
    </location>
</feature>
<dbReference type="SMART" id="SM00666">
    <property type="entry name" value="PB1"/>
    <property type="match status" value="1"/>
</dbReference>
<evidence type="ECO:0000256" key="1">
    <source>
        <dbReference type="SAM" id="MobiDB-lite"/>
    </source>
</evidence>
<feature type="region of interest" description="Disordered" evidence="1">
    <location>
        <begin position="254"/>
        <end position="318"/>
    </location>
</feature>
<feature type="compositionally biased region" description="Polar residues" evidence="1">
    <location>
        <begin position="189"/>
        <end position="198"/>
    </location>
</feature>
<dbReference type="PROSITE" id="PS51745">
    <property type="entry name" value="PB1"/>
    <property type="match status" value="1"/>
</dbReference>
<feature type="compositionally biased region" description="Low complexity" evidence="1">
    <location>
        <begin position="292"/>
        <end position="301"/>
    </location>
</feature>
<dbReference type="OrthoDB" id="8194943at2759"/>
<name>A0A1W4XHA8_AGRPL</name>
<dbReference type="PANTHER" id="PTHR15335:SF7">
    <property type="entry name" value="PROTEIN TFG"/>
    <property type="match status" value="1"/>
</dbReference>
<feature type="region of interest" description="Disordered" evidence="1">
    <location>
        <begin position="134"/>
        <end position="225"/>
    </location>
</feature>
<evidence type="ECO:0000259" key="2">
    <source>
        <dbReference type="PROSITE" id="PS51745"/>
    </source>
</evidence>
<gene>
    <name evidence="4" type="primary">LOC108744304</name>
</gene>
<feature type="compositionally biased region" description="Basic and acidic residues" evidence="1">
    <location>
        <begin position="136"/>
        <end position="146"/>
    </location>
</feature>
<accession>A0A1W4XHA8</accession>
<dbReference type="RefSeq" id="XP_018335511.1">
    <property type="nucleotide sequence ID" value="XM_018480009.2"/>
</dbReference>
<feature type="compositionally biased region" description="Polar residues" evidence="1">
    <location>
        <begin position="254"/>
        <end position="282"/>
    </location>
</feature>
<organism evidence="3 4">
    <name type="scientific">Agrilus planipennis</name>
    <name type="common">Emerald ash borer</name>
    <name type="synonym">Agrilus marcopoli</name>
    <dbReference type="NCBI Taxonomy" id="224129"/>
    <lineage>
        <taxon>Eukaryota</taxon>
        <taxon>Metazoa</taxon>
        <taxon>Ecdysozoa</taxon>
        <taxon>Arthropoda</taxon>
        <taxon>Hexapoda</taxon>
        <taxon>Insecta</taxon>
        <taxon>Pterygota</taxon>
        <taxon>Neoptera</taxon>
        <taxon>Endopterygota</taxon>
        <taxon>Coleoptera</taxon>
        <taxon>Polyphaga</taxon>
        <taxon>Elateriformia</taxon>
        <taxon>Buprestoidea</taxon>
        <taxon>Buprestidae</taxon>
        <taxon>Agrilinae</taxon>
        <taxon>Agrilus</taxon>
    </lineage>
</organism>
<dbReference type="GeneID" id="108744304"/>
<dbReference type="GO" id="GO:0042802">
    <property type="term" value="F:identical protein binding"/>
    <property type="evidence" value="ECO:0007669"/>
    <property type="project" value="InterPro"/>
</dbReference>
<dbReference type="SUPFAM" id="SSF54277">
    <property type="entry name" value="CAD &amp; PB1 domains"/>
    <property type="match status" value="1"/>
</dbReference>
<evidence type="ECO:0000313" key="4">
    <source>
        <dbReference type="RefSeq" id="XP_018335511.1"/>
    </source>
</evidence>
<proteinExistence type="predicted"/>
<dbReference type="Proteomes" id="UP000192223">
    <property type="component" value="Unplaced"/>
</dbReference>
<dbReference type="AlphaFoldDB" id="A0A1W4XHA8"/>
<feature type="compositionally biased region" description="Low complexity" evidence="1">
    <location>
        <begin position="157"/>
        <end position="168"/>
    </location>
</feature>
<feature type="compositionally biased region" description="Polar residues" evidence="1">
    <location>
        <begin position="302"/>
        <end position="318"/>
    </location>
</feature>
<protein>
    <submittedName>
        <fullName evidence="4">Protein TFG isoform X2</fullName>
    </submittedName>
</protein>
<feature type="domain" description="PB1" evidence="2">
    <location>
        <begin position="8"/>
        <end position="89"/>
    </location>
</feature>
<evidence type="ECO:0000313" key="3">
    <source>
        <dbReference type="Proteomes" id="UP000192223"/>
    </source>
</evidence>
<dbReference type="InterPro" id="IPR034857">
    <property type="entry name" value="PB1_TFG"/>
</dbReference>
<dbReference type="GO" id="GO:0070971">
    <property type="term" value="C:endoplasmic reticulum exit site"/>
    <property type="evidence" value="ECO:0007669"/>
    <property type="project" value="TreeGrafter"/>
</dbReference>
<sequence>MLNDISGKIIIKVQLGDDIRRIPIHNDAINYDELVLMMQRIFQGKLNANDDITIKYKDEDGDLITIFDSSDLSFAIQCNPVLKLQILMNNKGKEGERRSVLNETELDNVKDQLRKIRDQVNQLLDTLDTPTAVTSLKKENVDEQKSSENVPTGPSGSNSSKVSKVNSSEFDPLQERNKKGSGDSKDSHVNSVSNSGVRPQSVPAPTPPSSATPTQNPHATEYYGRTTSGYPQISYSNVPYPQQQYVYSSSGYVQASEGQLPPNTSAYTSGPSSLPYPSQPIQHYSGPPPAGYPAQPQANPYSKNYMQTAPQQTFMQPH</sequence>
<dbReference type="PANTHER" id="PTHR15335">
    <property type="entry name" value="PROTEIN TFG"/>
    <property type="match status" value="1"/>
</dbReference>
<dbReference type="GO" id="GO:0048208">
    <property type="term" value="P:COPII vesicle coating"/>
    <property type="evidence" value="ECO:0007669"/>
    <property type="project" value="InterPro"/>
</dbReference>
<dbReference type="Pfam" id="PF00564">
    <property type="entry name" value="PB1"/>
    <property type="match status" value="1"/>
</dbReference>
<keyword evidence="3" id="KW-1185">Reference proteome</keyword>
<dbReference type="CDD" id="cd06401">
    <property type="entry name" value="PB1_TFG"/>
    <property type="match status" value="1"/>
</dbReference>
<dbReference type="InterPro" id="IPR033512">
    <property type="entry name" value="TFG"/>
</dbReference>
<dbReference type="Gene3D" id="3.10.20.90">
    <property type="entry name" value="Phosphatidylinositol 3-kinase Catalytic Subunit, Chain A, domain 1"/>
    <property type="match status" value="1"/>
</dbReference>
<feature type="compositionally biased region" description="Polar residues" evidence="1">
    <location>
        <begin position="147"/>
        <end position="156"/>
    </location>
</feature>
<dbReference type="InterPro" id="IPR000270">
    <property type="entry name" value="PB1_dom"/>
</dbReference>